<gene>
    <name evidence="1" type="ORF">HNS30_27525</name>
</gene>
<evidence type="ECO:0000313" key="2">
    <source>
        <dbReference type="Proteomes" id="UP000528460"/>
    </source>
</evidence>
<accession>A0A7Y4JX90</accession>
<dbReference type="EMBL" id="JABFJW010000262">
    <property type="protein sequence ID" value="NOK12800.1"/>
    <property type="molecule type" value="Genomic_DNA"/>
</dbReference>
<dbReference type="RefSeq" id="WP_171419794.1">
    <property type="nucleotide sequence ID" value="NZ_JABFJW010000262.1"/>
</dbReference>
<reference evidence="1 2" key="1">
    <citation type="submission" date="2020-05" db="EMBL/GenBank/DDBJ databases">
        <authorList>
            <person name="Whitworth D."/>
        </authorList>
    </citation>
    <scope>NUCLEOTIDE SEQUENCE [LARGE SCALE GENOMIC DNA]</scope>
    <source>
        <strain evidence="1 2">CA046A</strain>
    </source>
</reference>
<dbReference type="AlphaFoldDB" id="A0A7Y4JX90"/>
<name>A0A7Y4JX90_9BACT</name>
<sequence>MARRSQELPLGLIHDDLLGTGTCRTEESSWPDLFPRDVFTLGLTPDLALTSRDARGEGLERCWYSGTLRSLKEASLLPPVPGIEVYRFTWMPPFHASVVIRVEQRGPVHSLHVKMTGKERGPLAVDRRILLTPTQWQAIQQRLEKTRFWIMDRFFAPRPVEYVDGAYWLFEGVREERYRVIDILSPDTDGPARAYYDLGALLVELSGITLASGELY</sequence>
<comment type="caution">
    <text evidence="1">The sequence shown here is derived from an EMBL/GenBank/DDBJ whole genome shotgun (WGS) entry which is preliminary data.</text>
</comment>
<protein>
    <submittedName>
        <fullName evidence="1">Uncharacterized protein</fullName>
    </submittedName>
</protein>
<organism evidence="1 2">
    <name type="scientific">Corallococcus exercitus</name>
    <dbReference type="NCBI Taxonomy" id="2316736"/>
    <lineage>
        <taxon>Bacteria</taxon>
        <taxon>Pseudomonadati</taxon>
        <taxon>Myxococcota</taxon>
        <taxon>Myxococcia</taxon>
        <taxon>Myxococcales</taxon>
        <taxon>Cystobacterineae</taxon>
        <taxon>Myxococcaceae</taxon>
        <taxon>Corallococcus</taxon>
    </lineage>
</organism>
<evidence type="ECO:0000313" key="1">
    <source>
        <dbReference type="EMBL" id="NOK12800.1"/>
    </source>
</evidence>
<proteinExistence type="predicted"/>
<dbReference type="Proteomes" id="UP000528460">
    <property type="component" value="Unassembled WGS sequence"/>
</dbReference>